<feature type="domain" description="Protein kinase" evidence="9">
    <location>
        <begin position="83"/>
        <end position="361"/>
    </location>
</feature>
<evidence type="ECO:0000256" key="1">
    <source>
        <dbReference type="ARBA" id="ARBA00022737"/>
    </source>
</evidence>
<feature type="compositionally biased region" description="Basic and acidic residues" evidence="7">
    <location>
        <begin position="1"/>
        <end position="11"/>
    </location>
</feature>
<dbReference type="CDD" id="cd14014">
    <property type="entry name" value="STKc_PknB_like"/>
    <property type="match status" value="1"/>
</dbReference>
<evidence type="ECO:0000256" key="3">
    <source>
        <dbReference type="ARBA" id="ARBA00022803"/>
    </source>
</evidence>
<keyword evidence="11" id="KW-0418">Kinase</keyword>
<feature type="region of interest" description="Disordered" evidence="7">
    <location>
        <begin position="53"/>
        <end position="76"/>
    </location>
</feature>
<dbReference type="PROSITE" id="PS50005">
    <property type="entry name" value="TPR"/>
    <property type="match status" value="5"/>
</dbReference>
<evidence type="ECO:0000313" key="12">
    <source>
        <dbReference type="Proteomes" id="UP000035579"/>
    </source>
</evidence>
<dbReference type="PANTHER" id="PTHR45641:SF19">
    <property type="entry name" value="NEPHROCYSTIN-3"/>
    <property type="match status" value="1"/>
</dbReference>
<feature type="repeat" description="TPR" evidence="5">
    <location>
        <begin position="746"/>
        <end position="779"/>
    </location>
</feature>
<feature type="binding site" evidence="6">
    <location>
        <position position="112"/>
    </location>
    <ligand>
        <name>ATP</name>
        <dbReference type="ChEBI" id="CHEBI:30616"/>
    </ligand>
</feature>
<dbReference type="PANTHER" id="PTHR45641">
    <property type="entry name" value="TETRATRICOPEPTIDE REPEAT PROTEIN (AFU_ORTHOLOGUE AFUA_6G03870)"/>
    <property type="match status" value="1"/>
</dbReference>
<dbReference type="PROSITE" id="PS00107">
    <property type="entry name" value="PROTEIN_KINASE_ATP"/>
    <property type="match status" value="1"/>
</dbReference>
<gene>
    <name evidence="10" type="ORF">AA314_03224</name>
    <name evidence="11" type="ORF">ATI61_103315</name>
</gene>
<sequence length="988" mass="107442">MSENGPRDKGDSGTGAPEVDATVVRSLSSPPAQTLLYADALGEAATQVRSLATPLFPTGPSPAGTPRSGPVSTAPGQTLAGRYTVLNRLGQGGMGEVVAAYDSRLDRRVALKLLRRDWDPGLSQHDLETRMLREAQAMARLSHPNVVAIYDVGTLEGGAIFIAMEMVEGQTLRRWSDQAPRTWRETLDVYLEAGRGLAAAHEAGLVHRDFKPENVLVGKDGRVRVTDFGLARAGSSPPEVSSNTPLPLPPGALDSPLTLQGTLLGTPRYMAPELLRAGPADARSDLFAFCVALYEALYRQHPFSGATQAESTEAQLEGRVKPPPDTTDVPAWVERTLVQGLRADAAQRPASMRKLVAELEVDLDARRRARRRKVALVALVAGMAGLTLWSGLLHREQESGCTGLERRLTGTWDGTVKARMKRAFLGTQLPYAQDTFQRAASLLDGYTGTWVRMRTEACEALQAPSPGKLDVLKVDCLERRRAQLRELTELFARGPDRDNLSKAVQVVQSLPPLSACADAKALTATVPLPEEPSVRTTVEALRAQVDRLATLRMAGRYREALAPGEALLPRVEQVGYGPLVAQTLYEVASLKDMDGDYAGAEALARRAITVAAKSKDLVMVARAWTLLFREVGWRQARYQEAQGLTLAMESVVEVADDDETRADSLNDQAIAFQEMGRYEEARAAYERVLELRREVLGPEHPKVIASLNNLGVALGALGKYEEARAAYEQALNLRRKTLGPDNPLVANSYSNLGTALGQLGKHEEARELYEHALAIRKSALGLEHPDVAISLNNLAVALNDLGRYEESLRLLEDALALREKLLKPGHPDVANTLNNLGSALKGLGRYEEARRRLERALALREKVLGADHPDVASTLNDLGEVLRLMKKPGEARARHQRALAIQEKALEPGHPDLAISLNGLGNVLRDLGKYDEARARYERALALREKALGPGHPLVAESRDTLARVLERTRPGGTSKQGEGTRIAVPLP</sequence>
<evidence type="ECO:0000256" key="6">
    <source>
        <dbReference type="PROSITE-ProRule" id="PRU10141"/>
    </source>
</evidence>
<dbReference type="RefSeq" id="WP_053066429.1">
    <property type="nucleotide sequence ID" value="NZ_CP011509.1"/>
</dbReference>
<keyword evidence="8" id="KW-1133">Transmembrane helix</keyword>
<dbReference type="EMBL" id="CP011509">
    <property type="protein sequence ID" value="AKJ01598.1"/>
    <property type="molecule type" value="Genomic_DNA"/>
</dbReference>
<evidence type="ECO:0000256" key="5">
    <source>
        <dbReference type="PROSITE-ProRule" id="PRU00339"/>
    </source>
</evidence>
<accession>A0AAC8Q6Z0</accession>
<dbReference type="SUPFAM" id="SSF56112">
    <property type="entry name" value="Protein kinase-like (PK-like)"/>
    <property type="match status" value="1"/>
</dbReference>
<keyword evidence="4 6" id="KW-0067">ATP-binding</keyword>
<feature type="region of interest" description="Disordered" evidence="7">
    <location>
        <begin position="231"/>
        <end position="254"/>
    </location>
</feature>
<dbReference type="InterPro" id="IPR000719">
    <property type="entry name" value="Prot_kinase_dom"/>
</dbReference>
<dbReference type="InterPro" id="IPR017441">
    <property type="entry name" value="Protein_kinase_ATP_BS"/>
</dbReference>
<keyword evidence="8" id="KW-0812">Transmembrane</keyword>
<evidence type="ECO:0000259" key="9">
    <source>
        <dbReference type="PROSITE" id="PS50011"/>
    </source>
</evidence>
<keyword evidence="3 5" id="KW-0802">TPR repeat</keyword>
<evidence type="ECO:0000256" key="2">
    <source>
        <dbReference type="ARBA" id="ARBA00022741"/>
    </source>
</evidence>
<dbReference type="Pfam" id="PF13424">
    <property type="entry name" value="TPR_12"/>
    <property type="match status" value="3"/>
</dbReference>
<dbReference type="SMART" id="SM00028">
    <property type="entry name" value="TPR"/>
    <property type="match status" value="8"/>
</dbReference>
<name>A0AAC8Q6Z0_9BACT</name>
<feature type="region of interest" description="Disordered" evidence="7">
    <location>
        <begin position="308"/>
        <end position="329"/>
    </location>
</feature>
<feature type="repeat" description="TPR" evidence="5">
    <location>
        <begin position="914"/>
        <end position="947"/>
    </location>
</feature>
<keyword evidence="13" id="KW-1185">Reference proteome</keyword>
<dbReference type="Proteomes" id="UP000256345">
    <property type="component" value="Unassembled WGS sequence"/>
</dbReference>
<organism evidence="10 12">
    <name type="scientific">Archangium gephyra</name>
    <dbReference type="NCBI Taxonomy" id="48"/>
    <lineage>
        <taxon>Bacteria</taxon>
        <taxon>Pseudomonadati</taxon>
        <taxon>Myxococcota</taxon>
        <taxon>Myxococcia</taxon>
        <taxon>Myxococcales</taxon>
        <taxon>Cystobacterineae</taxon>
        <taxon>Archangiaceae</taxon>
        <taxon>Archangium</taxon>
    </lineage>
</organism>
<feature type="repeat" description="TPR" evidence="5">
    <location>
        <begin position="830"/>
        <end position="863"/>
    </location>
</feature>
<evidence type="ECO:0000256" key="7">
    <source>
        <dbReference type="SAM" id="MobiDB-lite"/>
    </source>
</evidence>
<dbReference type="InterPro" id="IPR019734">
    <property type="entry name" value="TPR_rpt"/>
</dbReference>
<keyword evidence="11" id="KW-0808">Transferase</keyword>
<dbReference type="GO" id="GO:0004672">
    <property type="term" value="F:protein kinase activity"/>
    <property type="evidence" value="ECO:0007669"/>
    <property type="project" value="InterPro"/>
</dbReference>
<keyword evidence="8" id="KW-0472">Membrane</keyword>
<dbReference type="AlphaFoldDB" id="A0AAC8Q6Z0"/>
<dbReference type="PROSITE" id="PS50011">
    <property type="entry name" value="PROTEIN_KINASE_DOM"/>
    <property type="match status" value="1"/>
</dbReference>
<proteinExistence type="predicted"/>
<dbReference type="Proteomes" id="UP000035579">
    <property type="component" value="Chromosome"/>
</dbReference>
<dbReference type="Pfam" id="PF13374">
    <property type="entry name" value="TPR_10"/>
    <property type="match status" value="1"/>
</dbReference>
<reference evidence="11 13" key="2">
    <citation type="submission" date="2018-08" db="EMBL/GenBank/DDBJ databases">
        <title>Genomic Encyclopedia of Archaeal and Bacterial Type Strains, Phase II (KMG-II): from individual species to whole genera.</title>
        <authorList>
            <person name="Goeker M."/>
        </authorList>
    </citation>
    <scope>NUCLEOTIDE SEQUENCE [LARGE SCALE GENOMIC DNA]</scope>
    <source>
        <strain evidence="11 13">DSM 2261</strain>
    </source>
</reference>
<dbReference type="GO" id="GO:0005524">
    <property type="term" value="F:ATP binding"/>
    <property type="evidence" value="ECO:0007669"/>
    <property type="project" value="UniProtKB-UniRule"/>
</dbReference>
<protein>
    <submittedName>
        <fullName evidence="10">Kinesin light chain-like protein</fullName>
    </submittedName>
    <submittedName>
        <fullName evidence="11">Serine/threonine-protein kinase</fullName>
    </submittedName>
</protein>
<keyword evidence="2 6" id="KW-0547">Nucleotide-binding</keyword>
<dbReference type="InterPro" id="IPR011990">
    <property type="entry name" value="TPR-like_helical_dom_sf"/>
</dbReference>
<evidence type="ECO:0000256" key="4">
    <source>
        <dbReference type="ARBA" id="ARBA00022840"/>
    </source>
</evidence>
<dbReference type="Gene3D" id="1.10.510.10">
    <property type="entry name" value="Transferase(Phosphotransferase) domain 1"/>
    <property type="match status" value="1"/>
</dbReference>
<dbReference type="PRINTS" id="PR00381">
    <property type="entry name" value="KINESINLIGHT"/>
</dbReference>
<feature type="region of interest" description="Disordered" evidence="7">
    <location>
        <begin position="1"/>
        <end position="27"/>
    </location>
</feature>
<dbReference type="Gene3D" id="3.30.200.20">
    <property type="entry name" value="Phosphorylase Kinase, domain 1"/>
    <property type="match status" value="1"/>
</dbReference>
<evidence type="ECO:0000313" key="11">
    <source>
        <dbReference type="EMBL" id="REG34415.1"/>
    </source>
</evidence>
<feature type="repeat" description="TPR" evidence="5">
    <location>
        <begin position="662"/>
        <end position="695"/>
    </location>
</feature>
<feature type="repeat" description="TPR" evidence="5">
    <location>
        <begin position="704"/>
        <end position="737"/>
    </location>
</feature>
<dbReference type="Pfam" id="PF13176">
    <property type="entry name" value="TPR_7"/>
    <property type="match status" value="1"/>
</dbReference>
<reference evidence="10 12" key="1">
    <citation type="submission" date="2015-05" db="EMBL/GenBank/DDBJ databases">
        <title>Genome assembly of Archangium gephyra DSM 2261.</title>
        <authorList>
            <person name="Sharma G."/>
            <person name="Subramanian S."/>
        </authorList>
    </citation>
    <scope>NUCLEOTIDE SEQUENCE [LARGE SCALE GENOMIC DNA]</scope>
    <source>
        <strain evidence="10 12">DSM 2261</strain>
    </source>
</reference>
<evidence type="ECO:0000256" key="8">
    <source>
        <dbReference type="SAM" id="Phobius"/>
    </source>
</evidence>
<dbReference type="PROSITE" id="PS00108">
    <property type="entry name" value="PROTEIN_KINASE_ST"/>
    <property type="match status" value="1"/>
</dbReference>
<keyword evidence="1" id="KW-0677">Repeat</keyword>
<dbReference type="Gene3D" id="1.25.40.10">
    <property type="entry name" value="Tetratricopeptide repeat domain"/>
    <property type="match status" value="2"/>
</dbReference>
<dbReference type="InterPro" id="IPR008271">
    <property type="entry name" value="Ser/Thr_kinase_AS"/>
</dbReference>
<dbReference type="Pfam" id="PF00069">
    <property type="entry name" value="Pkinase"/>
    <property type="match status" value="1"/>
</dbReference>
<dbReference type="InterPro" id="IPR011009">
    <property type="entry name" value="Kinase-like_dom_sf"/>
</dbReference>
<dbReference type="SUPFAM" id="SSF48452">
    <property type="entry name" value="TPR-like"/>
    <property type="match status" value="2"/>
</dbReference>
<evidence type="ECO:0000313" key="10">
    <source>
        <dbReference type="EMBL" id="AKJ01598.1"/>
    </source>
</evidence>
<evidence type="ECO:0000313" key="13">
    <source>
        <dbReference type="Proteomes" id="UP000256345"/>
    </source>
</evidence>
<dbReference type="EMBL" id="QUMU01000003">
    <property type="protein sequence ID" value="REG34415.1"/>
    <property type="molecule type" value="Genomic_DNA"/>
</dbReference>
<dbReference type="KEGG" id="age:AA314_03224"/>
<feature type="transmembrane region" description="Helical" evidence="8">
    <location>
        <begin position="374"/>
        <end position="392"/>
    </location>
</feature>